<protein>
    <submittedName>
        <fullName evidence="1">Stage II sporulation protein M</fullName>
    </submittedName>
</protein>
<name>A0A0F0FWM4_PAEPO</name>
<evidence type="ECO:0000313" key="2">
    <source>
        <dbReference type="Proteomes" id="UP000254400"/>
    </source>
</evidence>
<sequence length="204" mass="22566">MGLRAFFYDLRTTRRLILIAALFFCASIVVGWLSTGVIQSMLARQMEGLGGVAQRLQNSEHPQWSFFVFIFFNNAIKCVLVIYTGALFGIVPFIFLIVNGMVLGFVVHLQTDMGRSMYEIVVKGLLPHGVIELPVLIIACAFGLKFGVNIISTLGTSIGLKRKGTGPSWEVFLKQTLTVSIWSVIFLFIAAAIESGITYRLLSH</sequence>
<proteinExistence type="predicted"/>
<accession>A0A0F0FWM4</accession>
<evidence type="ECO:0000313" key="1">
    <source>
        <dbReference type="EMBL" id="SUA71941.1"/>
    </source>
</evidence>
<reference evidence="1 2" key="1">
    <citation type="submission" date="2018-06" db="EMBL/GenBank/DDBJ databases">
        <authorList>
            <consortium name="Pathogen Informatics"/>
            <person name="Doyle S."/>
        </authorList>
    </citation>
    <scope>NUCLEOTIDE SEQUENCE [LARGE SCALE GENOMIC DNA]</scope>
    <source>
        <strain evidence="1 2">NCTC10343</strain>
    </source>
</reference>
<organism evidence="1 2">
    <name type="scientific">Paenibacillus polymyxa</name>
    <name type="common">Bacillus polymyxa</name>
    <dbReference type="NCBI Taxonomy" id="1406"/>
    <lineage>
        <taxon>Bacteria</taxon>
        <taxon>Bacillati</taxon>
        <taxon>Bacillota</taxon>
        <taxon>Bacilli</taxon>
        <taxon>Bacillales</taxon>
        <taxon>Paenibacillaceae</taxon>
        <taxon>Paenibacillus</taxon>
    </lineage>
</organism>
<dbReference type="GeneID" id="93348196"/>
<dbReference type="PANTHER" id="PTHR35337:SF1">
    <property type="entry name" value="SLR1478 PROTEIN"/>
    <property type="match status" value="1"/>
</dbReference>
<dbReference type="EMBL" id="UGSC01000001">
    <property type="protein sequence ID" value="SUA71941.1"/>
    <property type="molecule type" value="Genomic_DNA"/>
</dbReference>
<gene>
    <name evidence="1" type="primary">spoIIM2</name>
    <name evidence="1" type="ORF">NCTC10343_04887</name>
</gene>
<dbReference type="PANTHER" id="PTHR35337">
    <property type="entry name" value="SLR1478 PROTEIN"/>
    <property type="match status" value="1"/>
</dbReference>
<dbReference type="Pfam" id="PF01944">
    <property type="entry name" value="SpoIIM"/>
    <property type="match status" value="1"/>
</dbReference>
<dbReference type="InterPro" id="IPR002798">
    <property type="entry name" value="SpoIIM-like"/>
</dbReference>
<dbReference type="RefSeq" id="WP_019688706.1">
    <property type="nucleotide sequence ID" value="NZ_CP009909.1"/>
</dbReference>
<dbReference type="Proteomes" id="UP000254400">
    <property type="component" value="Unassembled WGS sequence"/>
</dbReference>
<dbReference type="AlphaFoldDB" id="A0A0F0FWM4"/>